<gene>
    <name evidence="8" type="ORF">BWD09_08705</name>
</gene>
<keyword evidence="1" id="KW-0813">Transport</keyword>
<evidence type="ECO:0000313" key="9">
    <source>
        <dbReference type="Proteomes" id="UP000193118"/>
    </source>
</evidence>
<dbReference type="AlphaFoldDB" id="A0A1X3D6U8"/>
<dbReference type="OrthoDB" id="5296765at2"/>
<dbReference type="PROSITE" id="PS00211">
    <property type="entry name" value="ABC_TRANSPORTER_1"/>
    <property type="match status" value="1"/>
</dbReference>
<dbReference type="PANTHER" id="PTHR42794">
    <property type="entry name" value="HEMIN IMPORT ATP-BINDING PROTEIN HMUV"/>
    <property type="match status" value="1"/>
</dbReference>
<dbReference type="STRING" id="194197.BWD09_08705"/>
<dbReference type="PROSITE" id="PS50893">
    <property type="entry name" value="ABC_TRANSPORTER_2"/>
    <property type="match status" value="1"/>
</dbReference>
<evidence type="ECO:0000256" key="1">
    <source>
        <dbReference type="ARBA" id="ARBA00022448"/>
    </source>
</evidence>
<dbReference type="PANTHER" id="PTHR42794:SF1">
    <property type="entry name" value="HEMIN IMPORT ATP-BINDING PROTEIN HMUV"/>
    <property type="match status" value="1"/>
</dbReference>
<proteinExistence type="predicted"/>
<dbReference type="Proteomes" id="UP000193118">
    <property type="component" value="Unassembled WGS sequence"/>
</dbReference>
<reference evidence="9" key="1">
    <citation type="submission" date="2017-01" db="EMBL/GenBank/DDBJ databases">
        <authorList>
            <person name="Wolfgang W.J."/>
            <person name="Cole J."/>
            <person name="Wroblewski D."/>
            <person name="Mcginnis J."/>
            <person name="Musser K.A."/>
        </authorList>
    </citation>
    <scope>NUCLEOTIDE SEQUENCE [LARGE SCALE GENOMIC DNA]</scope>
    <source>
        <strain evidence="9">DSM 19151</strain>
    </source>
</reference>
<dbReference type="InterPro" id="IPR017871">
    <property type="entry name" value="ABC_transporter-like_CS"/>
</dbReference>
<dbReference type="SUPFAM" id="SSF52540">
    <property type="entry name" value="P-loop containing nucleoside triphosphate hydrolases"/>
    <property type="match status" value="1"/>
</dbReference>
<keyword evidence="2" id="KW-1003">Cell membrane</keyword>
<evidence type="ECO:0000313" key="8">
    <source>
        <dbReference type="EMBL" id="OSI15546.1"/>
    </source>
</evidence>
<comment type="caution">
    <text evidence="8">The sequence shown here is derived from an EMBL/GenBank/DDBJ whole genome shotgun (WGS) entry which is preliminary data.</text>
</comment>
<evidence type="ECO:0000256" key="4">
    <source>
        <dbReference type="ARBA" id="ARBA00022840"/>
    </source>
</evidence>
<dbReference type="InterPro" id="IPR027417">
    <property type="entry name" value="P-loop_NTPase"/>
</dbReference>
<evidence type="ECO:0000256" key="6">
    <source>
        <dbReference type="ARBA" id="ARBA00037066"/>
    </source>
</evidence>
<dbReference type="Pfam" id="PF00005">
    <property type="entry name" value="ABC_tran"/>
    <property type="match status" value="1"/>
</dbReference>
<evidence type="ECO:0000256" key="5">
    <source>
        <dbReference type="ARBA" id="ARBA00022967"/>
    </source>
</evidence>
<evidence type="ECO:0000256" key="3">
    <source>
        <dbReference type="ARBA" id="ARBA00022741"/>
    </source>
</evidence>
<sequence length="248" mass="26917">MDNISFAIRNLTVSARGKTLLSLAGLDIPHGCHTAVIGPNGAGKSTLLKALIGQAGQGEITLFGQAVAPQLKQGKVAWVGQHGSYRMPLTVREYITLGQKNSGKLFQTAATLPPEAQALLEDFDLAALAGKRIHDLSGGEQQRANIVRALLQNAPVLLLDEPCNHLDIRHQHSLMRYLNRHTQRFSALMVLHDLNLAAQYAQHIVLLNQGKLVAAGTPEAVMRPELLAEVYQWPIRRVCGGGQVYFGS</sequence>
<dbReference type="GO" id="GO:0016887">
    <property type="term" value="F:ATP hydrolysis activity"/>
    <property type="evidence" value="ECO:0007669"/>
    <property type="project" value="InterPro"/>
</dbReference>
<keyword evidence="3" id="KW-0547">Nucleotide-binding</keyword>
<dbReference type="EMBL" id="MTBO01000022">
    <property type="protein sequence ID" value="OSI15546.1"/>
    <property type="molecule type" value="Genomic_DNA"/>
</dbReference>
<keyword evidence="9" id="KW-1185">Reference proteome</keyword>
<dbReference type="InterPro" id="IPR003593">
    <property type="entry name" value="AAA+_ATPase"/>
</dbReference>
<keyword evidence="2" id="KW-0472">Membrane</keyword>
<dbReference type="SMART" id="SM00382">
    <property type="entry name" value="AAA"/>
    <property type="match status" value="1"/>
</dbReference>
<dbReference type="Gene3D" id="3.40.50.300">
    <property type="entry name" value="P-loop containing nucleotide triphosphate hydrolases"/>
    <property type="match status" value="1"/>
</dbReference>
<protein>
    <submittedName>
        <fullName evidence="8">Ferrichrome ABC transporter ATP-binding protein</fullName>
    </submittedName>
</protein>
<dbReference type="CDD" id="cd03214">
    <property type="entry name" value="ABC_Iron-Siderophores_B12_Hemin"/>
    <property type="match status" value="1"/>
</dbReference>
<organism evidence="8 9">
    <name type="scientific">Neisseria dentiae</name>
    <dbReference type="NCBI Taxonomy" id="194197"/>
    <lineage>
        <taxon>Bacteria</taxon>
        <taxon>Pseudomonadati</taxon>
        <taxon>Pseudomonadota</taxon>
        <taxon>Betaproteobacteria</taxon>
        <taxon>Neisseriales</taxon>
        <taxon>Neisseriaceae</taxon>
        <taxon>Neisseria</taxon>
    </lineage>
</organism>
<comment type="function">
    <text evidence="6">Part of the ABC transporter complex HmuTUV involved in hemin import. Responsible for energy coupling to the transport system.</text>
</comment>
<dbReference type="InterPro" id="IPR003439">
    <property type="entry name" value="ABC_transporter-like_ATP-bd"/>
</dbReference>
<name>A0A1X3D6U8_9NEIS</name>
<dbReference type="RefSeq" id="WP_085366295.1">
    <property type="nucleotide sequence ID" value="NZ_CAUJPZ010000023.1"/>
</dbReference>
<evidence type="ECO:0000259" key="7">
    <source>
        <dbReference type="PROSITE" id="PS50893"/>
    </source>
</evidence>
<keyword evidence="5" id="KW-1278">Translocase</keyword>
<feature type="domain" description="ABC transporter" evidence="7">
    <location>
        <begin position="6"/>
        <end position="234"/>
    </location>
</feature>
<accession>A0A1X3D6U8</accession>
<dbReference type="GeneID" id="94580827"/>
<keyword evidence="4 8" id="KW-0067">ATP-binding</keyword>
<dbReference type="GO" id="GO:0005524">
    <property type="term" value="F:ATP binding"/>
    <property type="evidence" value="ECO:0007669"/>
    <property type="project" value="UniProtKB-KW"/>
</dbReference>
<evidence type="ECO:0000256" key="2">
    <source>
        <dbReference type="ARBA" id="ARBA00022475"/>
    </source>
</evidence>